<evidence type="ECO:0000256" key="1">
    <source>
        <dbReference type="ARBA" id="ARBA00007301"/>
    </source>
</evidence>
<feature type="binding site" evidence="6">
    <location>
        <position position="105"/>
    </location>
    <ligand>
        <name>substrate</name>
    </ligand>
</feature>
<comment type="caution">
    <text evidence="10">The sequence shown here is derived from an EMBL/GenBank/DDBJ whole genome shotgun (WGS) entry which is preliminary data.</text>
</comment>
<evidence type="ECO:0000256" key="3">
    <source>
        <dbReference type="ARBA" id="ARBA00022643"/>
    </source>
</evidence>
<comment type="pathway">
    <text evidence="6">Cofactor metabolism; pyridoxal 5'-phosphate salvage; pyridoxal 5'-phosphate from pyridoxamine 5'-phosphate: step 1/1.</text>
</comment>
<comment type="cofactor">
    <cofactor evidence="6 7">
        <name>FMN</name>
        <dbReference type="ChEBI" id="CHEBI:58210"/>
    </cofactor>
    <text evidence="6 7">Binds 1 FMN per subunit.</text>
</comment>
<evidence type="ECO:0000259" key="8">
    <source>
        <dbReference type="Pfam" id="PF01243"/>
    </source>
</evidence>
<dbReference type="HAMAP" id="MF_01629">
    <property type="entry name" value="PdxH"/>
    <property type="match status" value="1"/>
</dbReference>
<dbReference type="PANTHER" id="PTHR10851">
    <property type="entry name" value="PYRIDOXINE-5-PHOSPHATE OXIDASE"/>
    <property type="match status" value="1"/>
</dbReference>
<feature type="binding site" evidence="6">
    <location>
        <begin position="169"/>
        <end position="171"/>
    </location>
    <ligand>
        <name>substrate</name>
    </ligand>
</feature>
<organism evidence="10 11">
    <name type="scientific">Sphingomicrobium lutaoense</name>
    <dbReference type="NCBI Taxonomy" id="515949"/>
    <lineage>
        <taxon>Bacteria</taxon>
        <taxon>Pseudomonadati</taxon>
        <taxon>Pseudomonadota</taxon>
        <taxon>Alphaproteobacteria</taxon>
        <taxon>Sphingomonadales</taxon>
        <taxon>Sphingomonadaceae</taxon>
        <taxon>Sphingomicrobium</taxon>
    </lineage>
</organism>
<dbReference type="UniPathway" id="UPA01068">
    <property type="reaction ID" value="UER00304"/>
</dbReference>
<dbReference type="Pfam" id="PF10590">
    <property type="entry name" value="PNP_phzG_C"/>
    <property type="match status" value="1"/>
</dbReference>
<keyword evidence="4 6" id="KW-0560">Oxidoreductase</keyword>
<accession>A0A839YZB8</accession>
<evidence type="ECO:0000313" key="11">
    <source>
        <dbReference type="Proteomes" id="UP000578569"/>
    </source>
</evidence>
<dbReference type="Gene3D" id="2.30.110.10">
    <property type="entry name" value="Electron Transport, Fmn-binding Protein, Chain A"/>
    <property type="match status" value="1"/>
</dbReference>
<feature type="binding site" evidence="6 7">
    <location>
        <position position="61"/>
    </location>
    <ligand>
        <name>FMN</name>
        <dbReference type="ChEBI" id="CHEBI:58210"/>
    </ligand>
</feature>
<dbReference type="GO" id="GO:0008615">
    <property type="term" value="P:pyridoxine biosynthetic process"/>
    <property type="evidence" value="ECO:0007669"/>
    <property type="project" value="UniProtKB-UniRule"/>
</dbReference>
<dbReference type="EMBL" id="JACICF010000001">
    <property type="protein sequence ID" value="MBB3763107.1"/>
    <property type="molecule type" value="Genomic_DNA"/>
</dbReference>
<feature type="binding site" evidence="6 7">
    <location>
        <begin position="54"/>
        <end position="55"/>
    </location>
    <ligand>
        <name>FMN</name>
        <dbReference type="ChEBI" id="CHEBI:58210"/>
    </ligand>
</feature>
<dbReference type="AlphaFoldDB" id="A0A839YZB8"/>
<evidence type="ECO:0000256" key="5">
    <source>
        <dbReference type="ARBA" id="ARBA00023096"/>
    </source>
</evidence>
<comment type="similarity">
    <text evidence="1 6">Belongs to the pyridoxamine 5'-phosphate oxidase family.</text>
</comment>
<dbReference type="PANTHER" id="PTHR10851:SF0">
    <property type="entry name" value="PYRIDOXINE-5'-PHOSPHATE OXIDASE"/>
    <property type="match status" value="1"/>
</dbReference>
<evidence type="ECO:0000313" key="10">
    <source>
        <dbReference type="EMBL" id="MBB3763107.1"/>
    </source>
</evidence>
<evidence type="ECO:0000259" key="9">
    <source>
        <dbReference type="Pfam" id="PF10590"/>
    </source>
</evidence>
<name>A0A839YZB8_9SPHN</name>
<evidence type="ECO:0000256" key="6">
    <source>
        <dbReference type="HAMAP-Rule" id="MF_01629"/>
    </source>
</evidence>
<feature type="binding site" evidence="6">
    <location>
        <position position="101"/>
    </location>
    <ligand>
        <name>substrate</name>
    </ligand>
</feature>
<evidence type="ECO:0000256" key="7">
    <source>
        <dbReference type="PIRSR" id="PIRSR000190-2"/>
    </source>
</evidence>
<dbReference type="NCBIfam" id="NF004231">
    <property type="entry name" value="PRK05679.1"/>
    <property type="match status" value="1"/>
</dbReference>
<dbReference type="InterPro" id="IPR019576">
    <property type="entry name" value="Pyridoxamine_oxidase_dimer_C"/>
</dbReference>
<dbReference type="Proteomes" id="UP000578569">
    <property type="component" value="Unassembled WGS sequence"/>
</dbReference>
<dbReference type="SUPFAM" id="SSF50475">
    <property type="entry name" value="FMN-binding split barrel"/>
    <property type="match status" value="1"/>
</dbReference>
<protein>
    <recommendedName>
        <fullName evidence="6">Pyridoxine/pyridoxamine 5'-phosphate oxidase</fullName>
        <ecNumber evidence="6">1.4.3.5</ecNumber>
    </recommendedName>
    <alternativeName>
        <fullName evidence="6">PNP/PMP oxidase</fullName>
        <shortName evidence="6">PNPOx</shortName>
    </alternativeName>
    <alternativeName>
        <fullName evidence="6">Pyridoxal 5'-phosphate synthase</fullName>
    </alternativeName>
</protein>
<dbReference type="GO" id="GO:0010181">
    <property type="term" value="F:FMN binding"/>
    <property type="evidence" value="ECO:0007669"/>
    <property type="project" value="UniProtKB-UniRule"/>
</dbReference>
<dbReference type="InterPro" id="IPR011576">
    <property type="entry name" value="Pyridox_Oxase_N"/>
</dbReference>
<comment type="caution">
    <text evidence="6">Lacks conserved residue(s) required for the propagation of feature annotation.</text>
</comment>
<comment type="catalytic activity">
    <reaction evidence="6">
        <text>pyridoxine 5'-phosphate + O2 = pyridoxal 5'-phosphate + H2O2</text>
        <dbReference type="Rhea" id="RHEA:15149"/>
        <dbReference type="ChEBI" id="CHEBI:15379"/>
        <dbReference type="ChEBI" id="CHEBI:16240"/>
        <dbReference type="ChEBI" id="CHEBI:58589"/>
        <dbReference type="ChEBI" id="CHEBI:597326"/>
        <dbReference type="EC" id="1.4.3.5"/>
    </reaction>
</comment>
<keyword evidence="5 6" id="KW-0664">Pyridoxine biosynthesis</keyword>
<comment type="catalytic activity">
    <reaction evidence="6">
        <text>pyridoxamine 5'-phosphate + O2 + H2O = pyridoxal 5'-phosphate + H2O2 + NH4(+)</text>
        <dbReference type="Rhea" id="RHEA:15817"/>
        <dbReference type="ChEBI" id="CHEBI:15377"/>
        <dbReference type="ChEBI" id="CHEBI:15379"/>
        <dbReference type="ChEBI" id="CHEBI:16240"/>
        <dbReference type="ChEBI" id="CHEBI:28938"/>
        <dbReference type="ChEBI" id="CHEBI:58451"/>
        <dbReference type="ChEBI" id="CHEBI:597326"/>
        <dbReference type="EC" id="1.4.3.5"/>
    </reaction>
</comment>
<keyword evidence="3 6" id="KW-0288">FMN</keyword>
<dbReference type="Pfam" id="PF01243">
    <property type="entry name" value="PNPOx_N"/>
    <property type="match status" value="1"/>
</dbReference>
<feature type="binding site" evidence="6 7">
    <location>
        <position position="163"/>
    </location>
    <ligand>
        <name>FMN</name>
        <dbReference type="ChEBI" id="CHEBI:58210"/>
    </ligand>
</feature>
<comment type="pathway">
    <text evidence="6">Cofactor metabolism; pyridoxal 5'-phosphate salvage; pyridoxal 5'-phosphate from pyridoxine 5'-phosphate: step 1/1.</text>
</comment>
<dbReference type="InterPro" id="IPR012349">
    <property type="entry name" value="Split_barrel_FMN-bd"/>
</dbReference>
<comment type="function">
    <text evidence="6">Catalyzes the oxidation of either pyridoxine 5'-phosphate (PNP) or pyridoxamine 5'-phosphate (PMP) into pyridoxal 5'-phosphate (PLP).</text>
</comment>
<sequence length="191" mass="21554">MDPLALFDEWYAKAKAGEPSDPDAMALATSDGNGRPSVRMVLLKAHGPEGFVFYTNLLSRKGLELSVNPQAALCFHWKSLYRQVRIEGPVRPVSDEEADAYFASRGRAKQLAASASKQSRPMADRAVFDERIAALDEEYAGRDLPRPPHWSGYAVKPLSIEFWEGTQDRMHHRQLFTRTDEGSWTRTLLYP</sequence>
<evidence type="ECO:0000256" key="2">
    <source>
        <dbReference type="ARBA" id="ARBA00022630"/>
    </source>
</evidence>
<feature type="binding site" evidence="6">
    <location>
        <position position="44"/>
    </location>
    <ligand>
        <name>substrate</name>
    </ligand>
</feature>
<reference evidence="10 11" key="1">
    <citation type="submission" date="2020-08" db="EMBL/GenBank/DDBJ databases">
        <title>Genomic Encyclopedia of Type Strains, Phase IV (KMG-IV): sequencing the most valuable type-strain genomes for metagenomic binning, comparative biology and taxonomic classification.</title>
        <authorList>
            <person name="Goeker M."/>
        </authorList>
    </citation>
    <scope>NUCLEOTIDE SEQUENCE [LARGE SCALE GENOMIC DNA]</scope>
    <source>
        <strain evidence="10 11">DSM 24194</strain>
    </source>
</reference>
<dbReference type="NCBIfam" id="TIGR00558">
    <property type="entry name" value="pdxH"/>
    <property type="match status" value="1"/>
</dbReference>
<feature type="binding site" evidence="6 7">
    <location>
        <position position="173"/>
    </location>
    <ligand>
        <name>FMN</name>
        <dbReference type="ChEBI" id="CHEBI:58210"/>
    </ligand>
</feature>
<feature type="binding site" evidence="6 7">
    <location>
        <begin position="39"/>
        <end position="44"/>
    </location>
    <ligand>
        <name>FMN</name>
        <dbReference type="ChEBI" id="CHEBI:58210"/>
    </ligand>
</feature>
<proteinExistence type="inferred from homology"/>
<feature type="binding site" evidence="6 7">
    <location>
        <position position="60"/>
    </location>
    <ligand>
        <name>FMN</name>
        <dbReference type="ChEBI" id="CHEBI:58210"/>
    </ligand>
</feature>
<dbReference type="InterPro" id="IPR000659">
    <property type="entry name" value="Pyridox_Oxase"/>
</dbReference>
<keyword evidence="11" id="KW-1185">Reference proteome</keyword>
<feature type="binding site" evidence="6 7">
    <location>
        <begin position="118"/>
        <end position="119"/>
    </location>
    <ligand>
        <name>FMN</name>
        <dbReference type="ChEBI" id="CHEBI:58210"/>
    </ligand>
</feature>
<evidence type="ECO:0000256" key="4">
    <source>
        <dbReference type="ARBA" id="ARBA00023002"/>
    </source>
</evidence>
<dbReference type="RefSeq" id="WP_183932432.1">
    <property type="nucleotide sequence ID" value="NZ_JACICF010000001.1"/>
</dbReference>
<feature type="domain" description="Pyridoxine 5'-phosphate oxidase dimerisation C-terminal" evidence="9">
    <location>
        <begin position="150"/>
        <end position="191"/>
    </location>
</feature>
<comment type="subunit">
    <text evidence="6">Homodimer.</text>
</comment>
<feature type="binding site" evidence="6 7">
    <location>
        <position position="83"/>
    </location>
    <ligand>
        <name>FMN</name>
        <dbReference type="ChEBI" id="CHEBI:58210"/>
    </ligand>
</feature>
<dbReference type="PIRSF" id="PIRSF000190">
    <property type="entry name" value="Pyd_amn-ph_oxd"/>
    <property type="match status" value="1"/>
</dbReference>
<dbReference type="EC" id="1.4.3.5" evidence="6"/>
<keyword evidence="2 6" id="KW-0285">Flavoprotein</keyword>
<dbReference type="GO" id="GO:0004733">
    <property type="term" value="F:pyridoxamine phosphate oxidase activity"/>
    <property type="evidence" value="ECO:0007669"/>
    <property type="project" value="UniProtKB-UniRule"/>
</dbReference>
<gene>
    <name evidence="6" type="primary">pdxH</name>
    <name evidence="10" type="ORF">FHS50_000130</name>
</gene>
<feature type="domain" description="Pyridoxamine 5'-phosphate oxidase N-terminal" evidence="8">
    <location>
        <begin position="20"/>
        <end position="132"/>
    </location>
</feature>